<evidence type="ECO:0000256" key="8">
    <source>
        <dbReference type="SAM" id="Phobius"/>
    </source>
</evidence>
<dbReference type="PANTHER" id="PTHR34856:SF2">
    <property type="entry name" value="PROTEIN NRFD"/>
    <property type="match status" value="1"/>
</dbReference>
<feature type="transmembrane region" description="Helical" evidence="8">
    <location>
        <begin position="307"/>
        <end position="327"/>
    </location>
</feature>
<name>A0ABP8ZCV3_9ACTN</name>
<evidence type="ECO:0000256" key="5">
    <source>
        <dbReference type="ARBA" id="ARBA00022989"/>
    </source>
</evidence>
<sequence>MTSSEYDQFRPQRPPRKGKGRKGAGRRRGGDDLMVPQAEVEQLDARGYYGHPVVKAPPWEWPVGAYLFLGGVAGGSGLLAAGAQLSGRKTLRRNARLAGLGSAGLGAVALLADLGRPERFLHMLRTFKVTSPMSVGSWILVSYSGTIGLAAVNEVDRMLGDRLPLGPLRRVLRAVEAPAGLGAGLLGAPLAAYTAVLLSDTAMPTWNAAHRDLPFVFVSSASLAAGGLALVTTGAEQATPARNLAVLGVVGEVIATRTMHRRMDPVAAEPLHTGTPGTLMQWSEGLAIAGGVGALAAGARPGRARRVLAALSGVALMAASACTRFGVFQAGLNSAADPRYTIEPQKRRLAQRRAAGITGDSITGA</sequence>
<feature type="transmembrane region" description="Helical" evidence="8">
    <location>
        <begin position="174"/>
        <end position="195"/>
    </location>
</feature>
<dbReference type="Gene3D" id="1.20.1630.10">
    <property type="entry name" value="Formate dehydrogenase/DMSO reductase domain"/>
    <property type="match status" value="1"/>
</dbReference>
<keyword evidence="4 8" id="KW-0812">Transmembrane</keyword>
<keyword evidence="5 8" id="KW-1133">Transmembrane helix</keyword>
<dbReference type="Proteomes" id="UP001500822">
    <property type="component" value="Unassembled WGS sequence"/>
</dbReference>
<accession>A0ABP8ZCV3</accession>
<dbReference type="InterPro" id="IPR052049">
    <property type="entry name" value="Electron_transfer_protein"/>
</dbReference>
<keyword evidence="6 8" id="KW-0472">Membrane</keyword>
<feature type="transmembrane region" description="Helical" evidence="8">
    <location>
        <begin position="135"/>
        <end position="153"/>
    </location>
</feature>
<evidence type="ECO:0000313" key="10">
    <source>
        <dbReference type="Proteomes" id="UP001500822"/>
    </source>
</evidence>
<gene>
    <name evidence="9" type="primary">nrfD</name>
    <name evidence="9" type="ORF">GCM10023217_24960</name>
</gene>
<keyword evidence="3" id="KW-1003">Cell membrane</keyword>
<feature type="transmembrane region" description="Helical" evidence="8">
    <location>
        <begin position="63"/>
        <end position="85"/>
    </location>
</feature>
<comment type="caution">
    <text evidence="9">The sequence shown here is derived from an EMBL/GenBank/DDBJ whole genome shotgun (WGS) entry which is preliminary data.</text>
</comment>
<keyword evidence="10" id="KW-1185">Reference proteome</keyword>
<feature type="compositionally biased region" description="Basic residues" evidence="7">
    <location>
        <begin position="13"/>
        <end position="27"/>
    </location>
</feature>
<evidence type="ECO:0000256" key="1">
    <source>
        <dbReference type="ARBA" id="ARBA00004651"/>
    </source>
</evidence>
<comment type="subcellular location">
    <subcellularLocation>
        <location evidence="1">Cell membrane</location>
        <topology evidence="1">Multi-pass membrane protein</topology>
    </subcellularLocation>
</comment>
<dbReference type="Pfam" id="PF03916">
    <property type="entry name" value="NrfD"/>
    <property type="match status" value="1"/>
</dbReference>
<evidence type="ECO:0000256" key="6">
    <source>
        <dbReference type="ARBA" id="ARBA00023136"/>
    </source>
</evidence>
<dbReference type="EMBL" id="BAABIE010000011">
    <property type="protein sequence ID" value="GAA4752886.1"/>
    <property type="molecule type" value="Genomic_DNA"/>
</dbReference>
<evidence type="ECO:0000256" key="4">
    <source>
        <dbReference type="ARBA" id="ARBA00022692"/>
    </source>
</evidence>
<evidence type="ECO:0000313" key="9">
    <source>
        <dbReference type="EMBL" id="GAA4752886.1"/>
    </source>
</evidence>
<dbReference type="RefSeq" id="WP_345313736.1">
    <property type="nucleotide sequence ID" value="NZ_BAABIE010000011.1"/>
</dbReference>
<dbReference type="InterPro" id="IPR005614">
    <property type="entry name" value="NrfD-like"/>
</dbReference>
<organism evidence="9 10">
    <name type="scientific">Gordonia alkaliphila</name>
    <dbReference type="NCBI Taxonomy" id="1053547"/>
    <lineage>
        <taxon>Bacteria</taxon>
        <taxon>Bacillati</taxon>
        <taxon>Actinomycetota</taxon>
        <taxon>Actinomycetes</taxon>
        <taxon>Mycobacteriales</taxon>
        <taxon>Gordoniaceae</taxon>
        <taxon>Gordonia</taxon>
    </lineage>
</organism>
<evidence type="ECO:0000256" key="3">
    <source>
        <dbReference type="ARBA" id="ARBA00022475"/>
    </source>
</evidence>
<proteinExistence type="inferred from homology"/>
<feature type="region of interest" description="Disordered" evidence="7">
    <location>
        <begin position="1"/>
        <end position="34"/>
    </location>
</feature>
<evidence type="ECO:0000256" key="2">
    <source>
        <dbReference type="ARBA" id="ARBA00008929"/>
    </source>
</evidence>
<evidence type="ECO:0000256" key="7">
    <source>
        <dbReference type="SAM" id="MobiDB-lite"/>
    </source>
</evidence>
<feature type="transmembrane region" description="Helical" evidence="8">
    <location>
        <begin position="97"/>
        <end position="115"/>
    </location>
</feature>
<reference evidence="10" key="1">
    <citation type="journal article" date="2019" name="Int. J. Syst. Evol. Microbiol.">
        <title>The Global Catalogue of Microorganisms (GCM) 10K type strain sequencing project: providing services to taxonomists for standard genome sequencing and annotation.</title>
        <authorList>
            <consortium name="The Broad Institute Genomics Platform"/>
            <consortium name="The Broad Institute Genome Sequencing Center for Infectious Disease"/>
            <person name="Wu L."/>
            <person name="Ma J."/>
        </authorList>
    </citation>
    <scope>NUCLEOTIDE SEQUENCE [LARGE SCALE GENOMIC DNA]</scope>
    <source>
        <strain evidence="10">JCM 18077</strain>
    </source>
</reference>
<feature type="transmembrane region" description="Helical" evidence="8">
    <location>
        <begin position="215"/>
        <end position="235"/>
    </location>
</feature>
<protein>
    <submittedName>
        <fullName evidence="9">Polysulfide reductase NrfD</fullName>
    </submittedName>
</protein>
<dbReference type="PANTHER" id="PTHR34856">
    <property type="entry name" value="PROTEIN NRFD"/>
    <property type="match status" value="1"/>
</dbReference>
<comment type="similarity">
    <text evidence="2">Belongs to the NrfD family.</text>
</comment>